<gene>
    <name evidence="1" type="ORF">EXE57_16825</name>
</gene>
<dbReference type="KEGG" id="noy:EXE57_16825"/>
<evidence type="ECO:0000313" key="1">
    <source>
        <dbReference type="EMBL" id="QBR93753.1"/>
    </source>
</evidence>
<protein>
    <submittedName>
        <fullName evidence="1">Uncharacterized protein</fullName>
    </submittedName>
</protein>
<reference evidence="1 2" key="1">
    <citation type="submission" date="2019-03" db="EMBL/GenBank/DDBJ databases">
        <title>Three New Species of Nocardioides, Nocardioides euryhalodurans sp. nov., Nocardioides seonyuensis sp. nov. and Nocardioides eburneoflavus sp. nov., Iolated from Soil.</title>
        <authorList>
            <person name="Roh S.G."/>
            <person name="Lee C."/>
            <person name="Kim M.-K."/>
            <person name="Kim S.B."/>
        </authorList>
    </citation>
    <scope>NUCLEOTIDE SEQUENCE [LARGE SCALE GENOMIC DNA]</scope>
    <source>
        <strain evidence="1 2">MMS17-SY117</strain>
    </source>
</reference>
<dbReference type="AlphaFoldDB" id="A0A4P7GNU5"/>
<dbReference type="EMBL" id="CP038267">
    <property type="protein sequence ID" value="QBR93753.1"/>
    <property type="molecule type" value="Genomic_DNA"/>
</dbReference>
<sequence length="219" mass="24529">MLDTWWDLKTAHDLRAASRRVGRYLSPPQVNAVIFESLVFHALNAGLLRRYLTPDVGPLTDPRCPVRLRMRVRRLGLPHEDDIAIFNQRARSEDPYLGAFSVKACMRGRFTITKSDRVSAFLVLVALDRTSPVEGGWVLPATVVQDADWVLSEQSEKDSIPAVRKRAIELGARVDDICIILLEHTLPPYDCDIWAVDEAEYRAAGVVGSADSWLSACDE</sequence>
<evidence type="ECO:0000313" key="2">
    <source>
        <dbReference type="Proteomes" id="UP000294894"/>
    </source>
</evidence>
<dbReference type="Proteomes" id="UP000294894">
    <property type="component" value="Chromosome"/>
</dbReference>
<proteinExistence type="predicted"/>
<dbReference type="RefSeq" id="WP_135079487.1">
    <property type="nucleotide sequence ID" value="NZ_CP038267.1"/>
</dbReference>
<organism evidence="1 2">
    <name type="scientific">Nocardioides euryhalodurans</name>
    <dbReference type="NCBI Taxonomy" id="2518370"/>
    <lineage>
        <taxon>Bacteria</taxon>
        <taxon>Bacillati</taxon>
        <taxon>Actinomycetota</taxon>
        <taxon>Actinomycetes</taxon>
        <taxon>Propionibacteriales</taxon>
        <taxon>Nocardioidaceae</taxon>
        <taxon>Nocardioides</taxon>
    </lineage>
</organism>
<name>A0A4P7GNU5_9ACTN</name>
<accession>A0A4P7GNU5</accession>
<keyword evidence="2" id="KW-1185">Reference proteome</keyword>